<evidence type="ECO:0000313" key="3">
    <source>
        <dbReference type="Proteomes" id="UP000076858"/>
    </source>
</evidence>
<dbReference type="InterPro" id="IPR008906">
    <property type="entry name" value="HATC_C_dom"/>
</dbReference>
<name>A0A164L6K0_9CRUS</name>
<dbReference type="AlphaFoldDB" id="A0A164L6K0"/>
<dbReference type="Proteomes" id="UP000076858">
    <property type="component" value="Unassembled WGS sequence"/>
</dbReference>
<dbReference type="EMBL" id="LRGB01003177">
    <property type="protein sequence ID" value="KZS03838.1"/>
    <property type="molecule type" value="Genomic_DNA"/>
</dbReference>
<dbReference type="InterPro" id="IPR012337">
    <property type="entry name" value="RNaseH-like_sf"/>
</dbReference>
<dbReference type="GO" id="GO:0046983">
    <property type="term" value="F:protein dimerization activity"/>
    <property type="evidence" value="ECO:0007669"/>
    <property type="project" value="InterPro"/>
</dbReference>
<dbReference type="PANTHER" id="PTHR23272">
    <property type="entry name" value="BED FINGER-RELATED"/>
    <property type="match status" value="1"/>
</dbReference>
<evidence type="ECO:0000259" key="1">
    <source>
        <dbReference type="Pfam" id="PF05699"/>
    </source>
</evidence>
<organism evidence="2 3">
    <name type="scientific">Daphnia magna</name>
    <dbReference type="NCBI Taxonomy" id="35525"/>
    <lineage>
        <taxon>Eukaryota</taxon>
        <taxon>Metazoa</taxon>
        <taxon>Ecdysozoa</taxon>
        <taxon>Arthropoda</taxon>
        <taxon>Crustacea</taxon>
        <taxon>Branchiopoda</taxon>
        <taxon>Diplostraca</taxon>
        <taxon>Cladocera</taxon>
        <taxon>Anomopoda</taxon>
        <taxon>Daphniidae</taxon>
        <taxon>Daphnia</taxon>
    </lineage>
</organism>
<keyword evidence="3" id="KW-1185">Reference proteome</keyword>
<sequence length="215" mass="24098">MGKWFNPPPSWKMVDIMVPIQKIGQLRTATYVDPRCKMQYFIDNGWSDGGETSNAYVGIDEDLIKTRVTPAIQAIWKEYNVEPCSASLNGNDLGESLDSGKCVACAKSKINEDYLVNVVFASSYRHPSNNSQMDELREYEKEETEPIAGGPYRVFNYWALRSSRWPKLSAMAKDLLSIPATSAASERAFSTGKDIFGIARMSLHPETVEAFVVKH</sequence>
<dbReference type="OrthoDB" id="6358396at2759"/>
<comment type="caution">
    <text evidence="2">The sequence shown here is derived from an EMBL/GenBank/DDBJ whole genome shotgun (WGS) entry which is preliminary data.</text>
</comment>
<dbReference type="Pfam" id="PF05699">
    <property type="entry name" value="Dimer_Tnp_hAT"/>
    <property type="match status" value="1"/>
</dbReference>
<gene>
    <name evidence="2" type="ORF">APZ42_033339</name>
</gene>
<protein>
    <recommendedName>
        <fullName evidence="1">HAT C-terminal dimerisation domain-containing protein</fullName>
    </recommendedName>
</protein>
<reference evidence="2 3" key="1">
    <citation type="submission" date="2016-03" db="EMBL/GenBank/DDBJ databases">
        <title>EvidentialGene: Evidence-directed Construction of Genes on Genomes.</title>
        <authorList>
            <person name="Gilbert D.G."/>
            <person name="Choi J.-H."/>
            <person name="Mockaitis K."/>
            <person name="Colbourne J."/>
            <person name="Pfrender M."/>
        </authorList>
    </citation>
    <scope>NUCLEOTIDE SEQUENCE [LARGE SCALE GENOMIC DNA]</scope>
    <source>
        <strain evidence="2 3">Xinb3</strain>
        <tissue evidence="2">Complete organism</tissue>
    </source>
</reference>
<accession>A0A164L6K0</accession>
<dbReference type="STRING" id="35525.A0A164L6K0"/>
<feature type="domain" description="HAT C-terminal dimerisation" evidence="1">
    <location>
        <begin position="135"/>
        <end position="212"/>
    </location>
</feature>
<evidence type="ECO:0000313" key="2">
    <source>
        <dbReference type="EMBL" id="KZS03838.1"/>
    </source>
</evidence>
<proteinExistence type="predicted"/>
<dbReference type="SUPFAM" id="SSF53098">
    <property type="entry name" value="Ribonuclease H-like"/>
    <property type="match status" value="1"/>
</dbReference>